<feature type="transmembrane region" description="Helical" evidence="1">
    <location>
        <begin position="26"/>
        <end position="46"/>
    </location>
</feature>
<comment type="caution">
    <text evidence="2">The sequence shown here is derived from an EMBL/GenBank/DDBJ whole genome shotgun (WGS) entry which is preliminary data.</text>
</comment>
<proteinExistence type="predicted"/>
<evidence type="ECO:0000313" key="3">
    <source>
        <dbReference type="Proteomes" id="UP000292702"/>
    </source>
</evidence>
<gene>
    <name evidence="2" type="ORF">EIP91_010068</name>
</gene>
<name>A0A4V2MUZ2_9APHY</name>
<feature type="transmembrane region" description="Helical" evidence="1">
    <location>
        <begin position="168"/>
        <end position="194"/>
    </location>
</feature>
<dbReference type="AlphaFoldDB" id="A0A4V2MUZ2"/>
<keyword evidence="1" id="KW-0812">Transmembrane</keyword>
<feature type="transmembrane region" description="Helical" evidence="1">
    <location>
        <begin position="66"/>
        <end position="87"/>
    </location>
</feature>
<sequence length="335" mass="36907">MAIPAHASQNEVLASLPSDFWTQQETIQLIVLALLGAWVWDVLLSLHDEYCMFRRSGIRLPDIVYILAKVTTGWFFGVTVAFLIAPIHDCHTLARVQSSSASIQIPINALLFLFRIRAVFHNKRPVIFAFVVLWLGLLGTSMSALLSLDAKRLPGTDRCLETTAQKTAAAAIVYGAVYDTLVFIAISTQLVLFYQHAGRSWKVFLTGRGMGDVSRILLQTTQLYYLVTVGFTIFCSVLVLTPSVPHAYSNTSILLNAFITNVMATRIYRHLKKGPVIPNNSETRTMLQFGWPRSSHVLTSVAEGGVERTTAQVVEIELKGCGRGESSDGSAKGMV</sequence>
<organism evidence="2 3">
    <name type="scientific">Steccherinum ochraceum</name>
    <dbReference type="NCBI Taxonomy" id="92696"/>
    <lineage>
        <taxon>Eukaryota</taxon>
        <taxon>Fungi</taxon>
        <taxon>Dikarya</taxon>
        <taxon>Basidiomycota</taxon>
        <taxon>Agaricomycotina</taxon>
        <taxon>Agaricomycetes</taxon>
        <taxon>Polyporales</taxon>
        <taxon>Steccherinaceae</taxon>
        <taxon>Steccherinum</taxon>
    </lineage>
</organism>
<dbReference type="OrthoDB" id="3038990at2759"/>
<evidence type="ECO:0000313" key="2">
    <source>
        <dbReference type="EMBL" id="TCD60437.1"/>
    </source>
</evidence>
<keyword evidence="3" id="KW-1185">Reference proteome</keyword>
<accession>A0A4V2MUZ2</accession>
<dbReference type="EMBL" id="RWJN01000597">
    <property type="protein sequence ID" value="TCD60437.1"/>
    <property type="molecule type" value="Genomic_DNA"/>
</dbReference>
<protein>
    <submittedName>
        <fullName evidence="2">Uncharacterized protein</fullName>
    </submittedName>
</protein>
<feature type="transmembrane region" description="Helical" evidence="1">
    <location>
        <begin position="223"/>
        <end position="241"/>
    </location>
</feature>
<keyword evidence="1" id="KW-0472">Membrane</keyword>
<evidence type="ECO:0000256" key="1">
    <source>
        <dbReference type="SAM" id="Phobius"/>
    </source>
</evidence>
<reference evidence="2 3" key="1">
    <citation type="submission" date="2018-11" db="EMBL/GenBank/DDBJ databases">
        <title>Genome assembly of Steccherinum ochraceum LE-BIN_3174, the white-rot fungus of the Steccherinaceae family (The Residual Polyporoid clade, Polyporales, Basidiomycota).</title>
        <authorList>
            <person name="Fedorova T.V."/>
            <person name="Glazunova O.A."/>
            <person name="Landesman E.O."/>
            <person name="Moiseenko K.V."/>
            <person name="Psurtseva N.V."/>
            <person name="Savinova O.S."/>
            <person name="Shakhova N.V."/>
            <person name="Tyazhelova T.V."/>
            <person name="Vasina D.V."/>
        </authorList>
    </citation>
    <scope>NUCLEOTIDE SEQUENCE [LARGE SCALE GENOMIC DNA]</scope>
    <source>
        <strain evidence="2 3">LE-BIN_3174</strain>
    </source>
</reference>
<keyword evidence="1" id="KW-1133">Transmembrane helix</keyword>
<feature type="transmembrane region" description="Helical" evidence="1">
    <location>
        <begin position="93"/>
        <end position="114"/>
    </location>
</feature>
<dbReference type="Proteomes" id="UP000292702">
    <property type="component" value="Unassembled WGS sequence"/>
</dbReference>
<feature type="transmembrane region" description="Helical" evidence="1">
    <location>
        <begin position="126"/>
        <end position="148"/>
    </location>
</feature>